<accession>A0A2D6YK43</accession>
<protein>
    <submittedName>
        <fullName evidence="5">4-hydroxy-2-oxo-heptane-1,7-dioate aldolase</fullName>
    </submittedName>
</protein>
<dbReference type="Proteomes" id="UP000226525">
    <property type="component" value="Unassembled WGS sequence"/>
</dbReference>
<reference evidence="6" key="1">
    <citation type="submission" date="2017-09" db="EMBL/GenBank/DDBJ databases">
        <title>The Reconstruction of 2,631 Draft Metagenome-Assembled Genomes from the Global Oceans.</title>
        <authorList>
            <person name="Tully B.J."/>
            <person name="Graham E.D."/>
            <person name="Heidelberg J.F."/>
        </authorList>
    </citation>
    <scope>NUCLEOTIDE SEQUENCE [LARGE SCALE GENOMIC DNA]</scope>
</reference>
<evidence type="ECO:0000256" key="2">
    <source>
        <dbReference type="ARBA" id="ARBA00022723"/>
    </source>
</evidence>
<proteinExistence type="inferred from homology"/>
<dbReference type="InterPro" id="IPR050251">
    <property type="entry name" value="HpcH-HpaI_aldolase"/>
</dbReference>
<keyword evidence="2" id="KW-0479">Metal-binding</keyword>
<evidence type="ECO:0000259" key="4">
    <source>
        <dbReference type="Pfam" id="PF03328"/>
    </source>
</evidence>
<keyword evidence="3" id="KW-0456">Lyase</keyword>
<feature type="domain" description="HpcH/HpaI aldolase/citrate lyase" evidence="4">
    <location>
        <begin position="18"/>
        <end position="218"/>
    </location>
</feature>
<dbReference type="SUPFAM" id="SSF51621">
    <property type="entry name" value="Phosphoenolpyruvate/pyruvate domain"/>
    <property type="match status" value="1"/>
</dbReference>
<dbReference type="InterPro" id="IPR015813">
    <property type="entry name" value="Pyrv/PenolPyrv_kinase-like_dom"/>
</dbReference>
<sequence>MKLPSNPFKANILNRQRQIGLWCSINDSNIAEMLAACGFDWLLFDTEHTPMNPLEVLSLLQAVAPYPVHPIVRPSSLDPAEIKRFLDCGVQSLLIPYVQNVEEAQLAAASVAYAPRGIRGFAGITRASRYGTIPDYAKRAREEICLMVQIETQEALEQLEAITQVPGVDAVFIGPADLAASMGFPGEPSHPEVKKACLEGIQRIRAVGKPAGFLTLDQEFLQETIEVGCLFPAVDTDYAILRRGAVAQSAKWTSIS</sequence>
<dbReference type="PANTHER" id="PTHR30502">
    <property type="entry name" value="2-KETO-3-DEOXY-L-RHAMNONATE ALDOLASE"/>
    <property type="match status" value="1"/>
</dbReference>
<evidence type="ECO:0000313" key="5">
    <source>
        <dbReference type="EMBL" id="MAH63475.1"/>
    </source>
</evidence>
<evidence type="ECO:0000256" key="1">
    <source>
        <dbReference type="ARBA" id="ARBA00005568"/>
    </source>
</evidence>
<dbReference type="PANTHER" id="PTHR30502:SF0">
    <property type="entry name" value="PHOSPHOENOLPYRUVATE CARBOXYLASE FAMILY PROTEIN"/>
    <property type="match status" value="1"/>
</dbReference>
<dbReference type="EMBL" id="NZEX01000094">
    <property type="protein sequence ID" value="MAH63475.1"/>
    <property type="molecule type" value="Genomic_DNA"/>
</dbReference>
<organism evidence="5 6">
    <name type="scientific">SAR324 cluster bacterium</name>
    <dbReference type="NCBI Taxonomy" id="2024889"/>
    <lineage>
        <taxon>Bacteria</taxon>
        <taxon>Deltaproteobacteria</taxon>
        <taxon>SAR324 cluster</taxon>
    </lineage>
</organism>
<dbReference type="GO" id="GO:0046872">
    <property type="term" value="F:metal ion binding"/>
    <property type="evidence" value="ECO:0007669"/>
    <property type="project" value="UniProtKB-KW"/>
</dbReference>
<dbReference type="InterPro" id="IPR040442">
    <property type="entry name" value="Pyrv_kinase-like_dom_sf"/>
</dbReference>
<dbReference type="AlphaFoldDB" id="A0A2D6YK43"/>
<dbReference type="GO" id="GO:0016832">
    <property type="term" value="F:aldehyde-lyase activity"/>
    <property type="evidence" value="ECO:0007669"/>
    <property type="project" value="TreeGrafter"/>
</dbReference>
<dbReference type="InterPro" id="IPR005000">
    <property type="entry name" value="Aldolase/citrate-lyase_domain"/>
</dbReference>
<dbReference type="Gene3D" id="3.20.20.60">
    <property type="entry name" value="Phosphoenolpyruvate-binding domains"/>
    <property type="match status" value="1"/>
</dbReference>
<dbReference type="GO" id="GO:0005737">
    <property type="term" value="C:cytoplasm"/>
    <property type="evidence" value="ECO:0007669"/>
    <property type="project" value="TreeGrafter"/>
</dbReference>
<name>A0A2D6YK43_9DELT</name>
<gene>
    <name evidence="5" type="ORF">CMN54_08540</name>
</gene>
<comment type="caution">
    <text evidence="5">The sequence shown here is derived from an EMBL/GenBank/DDBJ whole genome shotgun (WGS) entry which is preliminary data.</text>
</comment>
<comment type="similarity">
    <text evidence="1">Belongs to the HpcH/HpaI aldolase family.</text>
</comment>
<dbReference type="Pfam" id="PF03328">
    <property type="entry name" value="HpcH_HpaI"/>
    <property type="match status" value="1"/>
</dbReference>
<evidence type="ECO:0000313" key="6">
    <source>
        <dbReference type="Proteomes" id="UP000226525"/>
    </source>
</evidence>
<evidence type="ECO:0000256" key="3">
    <source>
        <dbReference type="ARBA" id="ARBA00023239"/>
    </source>
</evidence>